<comment type="caution">
    <text evidence="2">The sequence shown here is derived from an EMBL/GenBank/DDBJ whole genome shotgun (WGS) entry which is preliminary data.</text>
</comment>
<feature type="transmembrane region" description="Helical" evidence="1">
    <location>
        <begin position="5"/>
        <end position="22"/>
    </location>
</feature>
<proteinExistence type="predicted"/>
<evidence type="ECO:0000313" key="2">
    <source>
        <dbReference type="EMBL" id="MDT0337487.1"/>
    </source>
</evidence>
<dbReference type="EMBL" id="JAVRAA010000005">
    <property type="protein sequence ID" value="MDT0337487.1"/>
    <property type="molecule type" value="Genomic_DNA"/>
</dbReference>
<feature type="transmembrane region" description="Helical" evidence="1">
    <location>
        <begin position="52"/>
        <end position="72"/>
    </location>
</feature>
<keyword evidence="1" id="KW-0812">Transmembrane</keyword>
<gene>
    <name evidence="2" type="ORF">RJN63_11655</name>
</gene>
<name>A0AAE4K6P4_9BURK</name>
<feature type="transmembrane region" description="Helical" evidence="1">
    <location>
        <begin position="28"/>
        <end position="45"/>
    </location>
</feature>
<sequence length="121" mass="12417">MVAAFVFGSLIAWAIIFISTGFSSVPDWGVIVATGLFGAAVVVAARTKDVTGLVIGAGIVLSYAGIYTFVVFQPESAVYSGDAWSKVAYGVLNVIPVASGILAILFPLVNAAKKRSAAFGN</sequence>
<keyword evidence="1" id="KW-0472">Membrane</keyword>
<keyword evidence="1" id="KW-1133">Transmembrane helix</keyword>
<reference evidence="2" key="1">
    <citation type="submission" date="2023-02" db="EMBL/GenBank/DDBJ databases">
        <title>Description of Herbaspirillum huttiense subsp. nephrolepsisexaltata and Herbaspirillum huttiense subsp. lycopersicon.</title>
        <authorList>
            <person name="Poudel M."/>
            <person name="Sharma A."/>
            <person name="Goss E."/>
            <person name="Tapia J.H."/>
            <person name="Harmon C.M."/>
            <person name="Jones J.B."/>
        </authorList>
    </citation>
    <scope>NUCLEOTIDE SEQUENCE</scope>
    <source>
        <strain evidence="2">NC40101</strain>
    </source>
</reference>
<accession>A0AAE4K6P4</accession>
<feature type="transmembrane region" description="Helical" evidence="1">
    <location>
        <begin position="87"/>
        <end position="109"/>
    </location>
</feature>
<dbReference type="RefSeq" id="WP_310837641.1">
    <property type="nucleotide sequence ID" value="NZ_JAVLSM010000007.1"/>
</dbReference>
<protein>
    <submittedName>
        <fullName evidence="2">Uncharacterized protein</fullName>
    </submittedName>
</protein>
<evidence type="ECO:0000256" key="1">
    <source>
        <dbReference type="SAM" id="Phobius"/>
    </source>
</evidence>
<organism evidence="2">
    <name type="scientific">Herbaspirillum huttiense subsp. nephrolepidis</name>
    <dbReference type="NCBI Taxonomy" id="3075126"/>
    <lineage>
        <taxon>Bacteria</taxon>
        <taxon>Pseudomonadati</taxon>
        <taxon>Pseudomonadota</taxon>
        <taxon>Betaproteobacteria</taxon>
        <taxon>Burkholderiales</taxon>
        <taxon>Oxalobacteraceae</taxon>
        <taxon>Herbaspirillum</taxon>
    </lineage>
</organism>
<dbReference type="AlphaFoldDB" id="A0AAE4K6P4"/>